<sequence>MTPMLDLTGLKQTSCDAAWPRDLLTVDFRDWFAESAVPSEAGRANYGIVAVARGAWRSRAGCSCGWQGRQHWLSAIAVYDAHLHAASNECRPAVPLVFRS</sequence>
<evidence type="ECO:0000313" key="1">
    <source>
        <dbReference type="EMBL" id="BBY82118.1"/>
    </source>
</evidence>
<keyword evidence="2" id="KW-1185">Reference proteome</keyword>
<gene>
    <name evidence="1" type="ORF">MPUL_32760</name>
</gene>
<evidence type="ECO:0000313" key="2">
    <source>
        <dbReference type="Proteomes" id="UP000467252"/>
    </source>
</evidence>
<reference evidence="1 2" key="1">
    <citation type="journal article" date="2019" name="Emerg. Microbes Infect.">
        <title>Comprehensive subspecies identification of 175 nontuberculous mycobacteria species based on 7547 genomic profiles.</title>
        <authorList>
            <person name="Matsumoto Y."/>
            <person name="Kinjo T."/>
            <person name="Motooka D."/>
            <person name="Nabeya D."/>
            <person name="Jung N."/>
            <person name="Uechi K."/>
            <person name="Horii T."/>
            <person name="Iida T."/>
            <person name="Fujita J."/>
            <person name="Nakamura S."/>
        </authorList>
    </citation>
    <scope>NUCLEOTIDE SEQUENCE [LARGE SCALE GENOMIC DNA]</scope>
    <source>
        <strain evidence="1 2">JCM 6370</strain>
    </source>
</reference>
<dbReference type="AlphaFoldDB" id="A0A7I7UKW2"/>
<name>A0A7I7UKW2_MYCPV</name>
<protein>
    <submittedName>
        <fullName evidence="1">Uncharacterized protein</fullName>
    </submittedName>
</protein>
<proteinExistence type="predicted"/>
<dbReference type="EMBL" id="AP022599">
    <property type="protein sequence ID" value="BBY82118.1"/>
    <property type="molecule type" value="Genomic_DNA"/>
</dbReference>
<accession>A0A7I7UKW2</accession>
<organism evidence="1 2">
    <name type="scientific">Mycolicibacterium pulveris</name>
    <name type="common">Mycobacterium pulveris</name>
    <dbReference type="NCBI Taxonomy" id="36813"/>
    <lineage>
        <taxon>Bacteria</taxon>
        <taxon>Bacillati</taxon>
        <taxon>Actinomycetota</taxon>
        <taxon>Actinomycetes</taxon>
        <taxon>Mycobacteriales</taxon>
        <taxon>Mycobacteriaceae</taxon>
        <taxon>Mycolicibacterium</taxon>
    </lineage>
</organism>
<dbReference type="Proteomes" id="UP000467252">
    <property type="component" value="Chromosome"/>
</dbReference>